<keyword evidence="1" id="KW-0813">Transport</keyword>
<accession>A0A0F9DZA8</accession>
<feature type="non-terminal residue" evidence="7">
    <location>
        <position position="1"/>
    </location>
</feature>
<dbReference type="GO" id="GO:0022857">
    <property type="term" value="F:transmembrane transporter activity"/>
    <property type="evidence" value="ECO:0007669"/>
    <property type="project" value="InterPro"/>
</dbReference>
<comment type="caution">
    <text evidence="7">The sequence shown here is derived from an EMBL/GenBank/DDBJ whole genome shotgun (WGS) entry which is preliminary data.</text>
</comment>
<protein>
    <recommendedName>
        <fullName evidence="6">Transport-associated OB type 2 domain-containing protein</fullName>
    </recommendedName>
</protein>
<proteinExistence type="predicted"/>
<dbReference type="SUPFAM" id="SSF50331">
    <property type="entry name" value="MOP-like"/>
    <property type="match status" value="1"/>
</dbReference>
<evidence type="ECO:0000259" key="6">
    <source>
        <dbReference type="Pfam" id="PF08402"/>
    </source>
</evidence>
<dbReference type="GO" id="GO:0005524">
    <property type="term" value="F:ATP binding"/>
    <property type="evidence" value="ECO:0007669"/>
    <property type="project" value="InterPro"/>
</dbReference>
<reference evidence="7" key="1">
    <citation type="journal article" date="2015" name="Nature">
        <title>Complex archaea that bridge the gap between prokaryotes and eukaryotes.</title>
        <authorList>
            <person name="Spang A."/>
            <person name="Saw J.H."/>
            <person name="Jorgensen S.L."/>
            <person name="Zaremba-Niedzwiedzka K."/>
            <person name="Martijn J."/>
            <person name="Lind A.E."/>
            <person name="van Eijk R."/>
            <person name="Schleper C."/>
            <person name="Guy L."/>
            <person name="Ettema T.J."/>
        </authorList>
    </citation>
    <scope>NUCLEOTIDE SEQUENCE</scope>
</reference>
<evidence type="ECO:0000256" key="5">
    <source>
        <dbReference type="ARBA" id="ARBA00023136"/>
    </source>
</evidence>
<dbReference type="SUPFAM" id="SSF52540">
    <property type="entry name" value="P-loop containing nucleoside triphosphate hydrolases"/>
    <property type="match status" value="1"/>
</dbReference>
<evidence type="ECO:0000256" key="1">
    <source>
        <dbReference type="ARBA" id="ARBA00022448"/>
    </source>
</evidence>
<dbReference type="AlphaFoldDB" id="A0A0F9DZA8"/>
<dbReference type="Pfam" id="PF08402">
    <property type="entry name" value="TOBE_2"/>
    <property type="match status" value="1"/>
</dbReference>
<gene>
    <name evidence="7" type="ORF">LCGC14_2488190</name>
</gene>
<keyword evidence="4" id="KW-1278">Translocase</keyword>
<dbReference type="InterPro" id="IPR013611">
    <property type="entry name" value="Transp-assoc_OB_typ2"/>
</dbReference>
<evidence type="ECO:0000256" key="3">
    <source>
        <dbReference type="ARBA" id="ARBA00022519"/>
    </source>
</evidence>
<keyword evidence="5" id="KW-0472">Membrane</keyword>
<dbReference type="Gene3D" id="2.40.50.100">
    <property type="match status" value="1"/>
</dbReference>
<organism evidence="7">
    <name type="scientific">marine sediment metagenome</name>
    <dbReference type="NCBI Taxonomy" id="412755"/>
    <lineage>
        <taxon>unclassified sequences</taxon>
        <taxon>metagenomes</taxon>
        <taxon>ecological metagenomes</taxon>
    </lineage>
</organism>
<dbReference type="PANTHER" id="PTHR42781:SF5">
    <property type="entry name" value="PUTRESCINE TRANSPORT ATP-BINDING PROTEIN POTG"/>
    <property type="match status" value="1"/>
</dbReference>
<keyword evidence="3" id="KW-0997">Cell inner membrane</keyword>
<evidence type="ECO:0000256" key="4">
    <source>
        <dbReference type="ARBA" id="ARBA00022967"/>
    </source>
</evidence>
<sequence>ALVKKPKALLLDEPLAALDKRLREQTQFELMNIQDQLGITFMVVTHDQEEAMTLSTRIAVMDKGRFIQVGTPTSIYEFPETRFIANFIGTANMFEGRVIKSNAGFLLIKSEADNTELSVDYGAAMSEGRRVWVAVRPEKIQISKLPFDESGPNQLKGVVHDIGYLGSASTYRVKIAGGKIIQVSFPNQRRPTDDQFAVDWDDEVYLKWYSSSAVLLTK</sequence>
<dbReference type="PANTHER" id="PTHR42781">
    <property type="entry name" value="SPERMIDINE/PUTRESCINE IMPORT ATP-BINDING PROTEIN POTA"/>
    <property type="match status" value="1"/>
</dbReference>
<dbReference type="InterPro" id="IPR027417">
    <property type="entry name" value="P-loop_NTPase"/>
</dbReference>
<feature type="domain" description="Transport-associated OB type 2" evidence="6">
    <location>
        <begin position="133"/>
        <end position="216"/>
    </location>
</feature>
<dbReference type="InterPro" id="IPR050093">
    <property type="entry name" value="ABC_SmlMolc_Importer"/>
</dbReference>
<dbReference type="EMBL" id="LAZR01039366">
    <property type="protein sequence ID" value="KKL17173.1"/>
    <property type="molecule type" value="Genomic_DNA"/>
</dbReference>
<evidence type="ECO:0000313" key="7">
    <source>
        <dbReference type="EMBL" id="KKL17173.1"/>
    </source>
</evidence>
<dbReference type="Gene3D" id="3.40.50.300">
    <property type="entry name" value="P-loop containing nucleotide triphosphate hydrolases"/>
    <property type="match status" value="1"/>
</dbReference>
<dbReference type="InterPro" id="IPR008995">
    <property type="entry name" value="Mo/tungstate-bd_C_term_dom"/>
</dbReference>
<evidence type="ECO:0000256" key="2">
    <source>
        <dbReference type="ARBA" id="ARBA00022475"/>
    </source>
</evidence>
<name>A0A0F9DZA8_9ZZZZ</name>
<dbReference type="GO" id="GO:0043190">
    <property type="term" value="C:ATP-binding cassette (ABC) transporter complex"/>
    <property type="evidence" value="ECO:0007669"/>
    <property type="project" value="InterPro"/>
</dbReference>
<keyword evidence="2" id="KW-1003">Cell membrane</keyword>